<accession>A0A9Q3IYS1</accession>
<name>A0A9Q3IYS1_9BASI</name>
<feature type="compositionally biased region" description="Polar residues" evidence="1">
    <location>
        <begin position="111"/>
        <end position="123"/>
    </location>
</feature>
<dbReference type="AlphaFoldDB" id="A0A9Q3IYS1"/>
<dbReference type="Proteomes" id="UP000765509">
    <property type="component" value="Unassembled WGS sequence"/>
</dbReference>
<evidence type="ECO:0000313" key="2">
    <source>
        <dbReference type="EMBL" id="MBW0552463.1"/>
    </source>
</evidence>
<feature type="compositionally biased region" description="Polar residues" evidence="1">
    <location>
        <begin position="94"/>
        <end position="103"/>
    </location>
</feature>
<protein>
    <submittedName>
        <fullName evidence="2">Uncharacterized protein</fullName>
    </submittedName>
</protein>
<keyword evidence="3" id="KW-1185">Reference proteome</keyword>
<dbReference type="EMBL" id="AVOT02058621">
    <property type="protein sequence ID" value="MBW0552463.1"/>
    <property type="molecule type" value="Genomic_DNA"/>
</dbReference>
<reference evidence="2" key="1">
    <citation type="submission" date="2021-03" db="EMBL/GenBank/DDBJ databases">
        <title>Draft genome sequence of rust myrtle Austropuccinia psidii MF-1, a brazilian biotype.</title>
        <authorList>
            <person name="Quecine M.C."/>
            <person name="Pachon D.M.R."/>
            <person name="Bonatelli M.L."/>
            <person name="Correr F.H."/>
            <person name="Franceschini L.M."/>
            <person name="Leite T.F."/>
            <person name="Margarido G.R.A."/>
            <person name="Almeida C.A."/>
            <person name="Ferrarezi J.A."/>
            <person name="Labate C.A."/>
        </authorList>
    </citation>
    <scope>NUCLEOTIDE SEQUENCE</scope>
    <source>
        <strain evidence="2">MF-1</strain>
    </source>
</reference>
<evidence type="ECO:0000256" key="1">
    <source>
        <dbReference type="SAM" id="MobiDB-lite"/>
    </source>
</evidence>
<feature type="region of interest" description="Disordered" evidence="1">
    <location>
        <begin position="24"/>
        <end position="136"/>
    </location>
</feature>
<comment type="caution">
    <text evidence="2">The sequence shown here is derived from an EMBL/GenBank/DDBJ whole genome shotgun (WGS) entry which is preliminary data.</text>
</comment>
<evidence type="ECO:0000313" key="3">
    <source>
        <dbReference type="Proteomes" id="UP000765509"/>
    </source>
</evidence>
<proteinExistence type="predicted"/>
<gene>
    <name evidence="2" type="ORF">O181_092178</name>
</gene>
<sequence>MDQQFTSNLPPFSQDNVEQQYADEIEEEDQTETIQIPMSQMKDILLASGKKNGKTRQSVSFTPRASPSEQTLPVPVGPEESLSSPTPGPKAISTPETEQIPQTHQRRELFSTPTNPSPLQKQLQRQERKIGKSKAKNYKLNFNGEEVEKFIGQVKMISQIEQAREEYLAIQM</sequence>
<organism evidence="2 3">
    <name type="scientific">Austropuccinia psidii MF-1</name>
    <dbReference type="NCBI Taxonomy" id="1389203"/>
    <lineage>
        <taxon>Eukaryota</taxon>
        <taxon>Fungi</taxon>
        <taxon>Dikarya</taxon>
        <taxon>Basidiomycota</taxon>
        <taxon>Pucciniomycotina</taxon>
        <taxon>Pucciniomycetes</taxon>
        <taxon>Pucciniales</taxon>
        <taxon>Sphaerophragmiaceae</taxon>
        <taxon>Austropuccinia</taxon>
    </lineage>
</organism>
<feature type="compositionally biased region" description="Polar residues" evidence="1">
    <location>
        <begin position="55"/>
        <end position="71"/>
    </location>
</feature>